<feature type="non-terminal residue" evidence="1">
    <location>
        <position position="55"/>
    </location>
</feature>
<proteinExistence type="predicted"/>
<gene>
    <name evidence="1" type="ORF">K469DRAFT_463649</name>
</gene>
<accession>A0A6A6DHS9</accession>
<name>A0A6A6DHS9_9PEZI</name>
<sequence length="55" mass="6431">LITLITVRNLPFRMIEWPEFHAFYQVLNLEVAGYIIIAYSTINKIVLDSFTAQKD</sequence>
<evidence type="ECO:0000313" key="1">
    <source>
        <dbReference type="EMBL" id="KAF2177146.1"/>
    </source>
</evidence>
<reference evidence="1" key="1">
    <citation type="journal article" date="2020" name="Stud. Mycol.">
        <title>101 Dothideomycetes genomes: a test case for predicting lifestyles and emergence of pathogens.</title>
        <authorList>
            <person name="Haridas S."/>
            <person name="Albert R."/>
            <person name="Binder M."/>
            <person name="Bloem J."/>
            <person name="Labutti K."/>
            <person name="Salamov A."/>
            <person name="Andreopoulos B."/>
            <person name="Baker S."/>
            <person name="Barry K."/>
            <person name="Bills G."/>
            <person name="Bluhm B."/>
            <person name="Cannon C."/>
            <person name="Castanera R."/>
            <person name="Culley D."/>
            <person name="Daum C."/>
            <person name="Ezra D."/>
            <person name="Gonzalez J."/>
            <person name="Henrissat B."/>
            <person name="Kuo A."/>
            <person name="Liang C."/>
            <person name="Lipzen A."/>
            <person name="Lutzoni F."/>
            <person name="Magnuson J."/>
            <person name="Mondo S."/>
            <person name="Nolan M."/>
            <person name="Ohm R."/>
            <person name="Pangilinan J."/>
            <person name="Park H.-J."/>
            <person name="Ramirez L."/>
            <person name="Alfaro M."/>
            <person name="Sun H."/>
            <person name="Tritt A."/>
            <person name="Yoshinaga Y."/>
            <person name="Zwiers L.-H."/>
            <person name="Turgeon B."/>
            <person name="Goodwin S."/>
            <person name="Spatafora J."/>
            <person name="Crous P."/>
            <person name="Grigoriev I."/>
        </authorList>
    </citation>
    <scope>NUCLEOTIDE SEQUENCE</scope>
    <source>
        <strain evidence="1">CBS 207.26</strain>
    </source>
</reference>
<feature type="non-terminal residue" evidence="1">
    <location>
        <position position="1"/>
    </location>
</feature>
<dbReference type="Proteomes" id="UP000800200">
    <property type="component" value="Unassembled WGS sequence"/>
</dbReference>
<dbReference type="OrthoDB" id="3935139at2759"/>
<dbReference type="AlphaFoldDB" id="A0A6A6DHS9"/>
<keyword evidence="2" id="KW-1185">Reference proteome</keyword>
<organism evidence="1 2">
    <name type="scientific">Zopfia rhizophila CBS 207.26</name>
    <dbReference type="NCBI Taxonomy" id="1314779"/>
    <lineage>
        <taxon>Eukaryota</taxon>
        <taxon>Fungi</taxon>
        <taxon>Dikarya</taxon>
        <taxon>Ascomycota</taxon>
        <taxon>Pezizomycotina</taxon>
        <taxon>Dothideomycetes</taxon>
        <taxon>Dothideomycetes incertae sedis</taxon>
        <taxon>Zopfiaceae</taxon>
        <taxon>Zopfia</taxon>
    </lineage>
</organism>
<evidence type="ECO:0000313" key="2">
    <source>
        <dbReference type="Proteomes" id="UP000800200"/>
    </source>
</evidence>
<protein>
    <submittedName>
        <fullName evidence="1">Uncharacterized protein</fullName>
    </submittedName>
</protein>
<dbReference type="EMBL" id="ML994693">
    <property type="protein sequence ID" value="KAF2177146.1"/>
    <property type="molecule type" value="Genomic_DNA"/>
</dbReference>